<evidence type="ECO:0000256" key="8">
    <source>
        <dbReference type="ARBA" id="ARBA00022840"/>
    </source>
</evidence>
<keyword evidence="9" id="KW-0057">Aromatic amino acid biosynthesis</keyword>
<protein>
    <recommendedName>
        <fullName evidence="3">shikimate kinase</fullName>
        <ecNumber evidence="3">2.7.1.71</ecNumber>
    </recommendedName>
</protein>
<evidence type="ECO:0000256" key="7">
    <source>
        <dbReference type="ARBA" id="ARBA00022777"/>
    </source>
</evidence>
<evidence type="ECO:0000256" key="2">
    <source>
        <dbReference type="ARBA" id="ARBA00006997"/>
    </source>
</evidence>
<organism evidence="11">
    <name type="scientific">freshwater metagenome</name>
    <dbReference type="NCBI Taxonomy" id="449393"/>
    <lineage>
        <taxon>unclassified sequences</taxon>
        <taxon>metagenomes</taxon>
        <taxon>ecological metagenomes</taxon>
    </lineage>
</organism>
<keyword evidence="4" id="KW-0028">Amino-acid biosynthesis</keyword>
<dbReference type="InterPro" id="IPR000623">
    <property type="entry name" value="Shikimate_kinase/TSH1"/>
</dbReference>
<dbReference type="CDD" id="cd00464">
    <property type="entry name" value="SK"/>
    <property type="match status" value="1"/>
</dbReference>
<evidence type="ECO:0000256" key="9">
    <source>
        <dbReference type="ARBA" id="ARBA00023141"/>
    </source>
</evidence>
<dbReference type="EMBL" id="CAFABA010000086">
    <property type="protein sequence ID" value="CAB4833986.1"/>
    <property type="molecule type" value="Genomic_DNA"/>
</dbReference>
<dbReference type="PANTHER" id="PTHR21087">
    <property type="entry name" value="SHIKIMATE KINASE"/>
    <property type="match status" value="1"/>
</dbReference>
<dbReference type="SUPFAM" id="SSF52540">
    <property type="entry name" value="P-loop containing nucleoside triphosphate hydrolases"/>
    <property type="match status" value="1"/>
</dbReference>
<gene>
    <name evidence="11" type="ORF">UFOPK3139_01940</name>
</gene>
<dbReference type="InterPro" id="IPR027417">
    <property type="entry name" value="P-loop_NTPase"/>
</dbReference>
<evidence type="ECO:0000256" key="5">
    <source>
        <dbReference type="ARBA" id="ARBA00022679"/>
    </source>
</evidence>
<dbReference type="GO" id="GO:0009073">
    <property type="term" value="P:aromatic amino acid family biosynthetic process"/>
    <property type="evidence" value="ECO:0007669"/>
    <property type="project" value="UniProtKB-KW"/>
</dbReference>
<dbReference type="HAMAP" id="MF_00109">
    <property type="entry name" value="Shikimate_kinase"/>
    <property type="match status" value="1"/>
</dbReference>
<keyword evidence="8" id="KW-0067">ATP-binding</keyword>
<dbReference type="Pfam" id="PF01202">
    <property type="entry name" value="SKI"/>
    <property type="match status" value="1"/>
</dbReference>
<dbReference type="GO" id="GO:0008652">
    <property type="term" value="P:amino acid biosynthetic process"/>
    <property type="evidence" value="ECO:0007669"/>
    <property type="project" value="UniProtKB-KW"/>
</dbReference>
<comment type="catalytic activity">
    <reaction evidence="10">
        <text>shikimate + ATP = 3-phosphoshikimate + ADP + H(+)</text>
        <dbReference type="Rhea" id="RHEA:13121"/>
        <dbReference type="ChEBI" id="CHEBI:15378"/>
        <dbReference type="ChEBI" id="CHEBI:30616"/>
        <dbReference type="ChEBI" id="CHEBI:36208"/>
        <dbReference type="ChEBI" id="CHEBI:145989"/>
        <dbReference type="ChEBI" id="CHEBI:456216"/>
        <dbReference type="EC" id="2.7.1.71"/>
    </reaction>
</comment>
<evidence type="ECO:0000256" key="3">
    <source>
        <dbReference type="ARBA" id="ARBA00012154"/>
    </source>
</evidence>
<dbReference type="PRINTS" id="PR01100">
    <property type="entry name" value="SHIKIMTKNASE"/>
</dbReference>
<dbReference type="PANTHER" id="PTHR21087:SF16">
    <property type="entry name" value="SHIKIMATE KINASE 1, CHLOROPLASTIC"/>
    <property type="match status" value="1"/>
</dbReference>
<name>A0A6J7AM07_9ZZZZ</name>
<evidence type="ECO:0000256" key="10">
    <source>
        <dbReference type="ARBA" id="ARBA00048567"/>
    </source>
</evidence>
<accession>A0A6J7AM07</accession>
<dbReference type="InterPro" id="IPR031322">
    <property type="entry name" value="Shikimate/glucono_kinase"/>
</dbReference>
<evidence type="ECO:0000256" key="4">
    <source>
        <dbReference type="ARBA" id="ARBA00022605"/>
    </source>
</evidence>
<dbReference type="GO" id="GO:0005524">
    <property type="term" value="F:ATP binding"/>
    <property type="evidence" value="ECO:0007669"/>
    <property type="project" value="UniProtKB-KW"/>
</dbReference>
<dbReference type="InterPro" id="IPR023000">
    <property type="entry name" value="Shikimate_kinase_CS"/>
</dbReference>
<dbReference type="AlphaFoldDB" id="A0A6J7AM07"/>
<comment type="pathway">
    <text evidence="1">Metabolic intermediate biosynthesis; chorismate biosynthesis; chorismate from D-erythrose 4-phosphate and phosphoenolpyruvate: step 5/7.</text>
</comment>
<proteinExistence type="inferred from homology"/>
<evidence type="ECO:0000313" key="11">
    <source>
        <dbReference type="EMBL" id="CAB4833986.1"/>
    </source>
</evidence>
<evidence type="ECO:0000256" key="1">
    <source>
        <dbReference type="ARBA" id="ARBA00004842"/>
    </source>
</evidence>
<reference evidence="11" key="1">
    <citation type="submission" date="2020-05" db="EMBL/GenBank/DDBJ databases">
        <authorList>
            <person name="Chiriac C."/>
            <person name="Salcher M."/>
            <person name="Ghai R."/>
            <person name="Kavagutti S V."/>
        </authorList>
    </citation>
    <scope>NUCLEOTIDE SEQUENCE</scope>
</reference>
<sequence>MSSESTPSIPSRPHLVLVGMMGAGKTSGGRRVAKRLHRRHVDLDAAIERTFGRKIPEIFAAEGEPGFRDREHDVLVDLLRGDEPLVVSTGGGAVLREDNRASMRERGTVVWLRAAPQTLLSRVGDGSGRPLLAGDPLGNLTRLAAARADAYRAAAHHIVDVDHMSFDAITTGLAALVAGPDPLPENAATCAEVDR</sequence>
<dbReference type="EC" id="2.7.1.71" evidence="3"/>
<dbReference type="UniPathway" id="UPA00053">
    <property type="reaction ID" value="UER00088"/>
</dbReference>
<dbReference type="PROSITE" id="PS01128">
    <property type="entry name" value="SHIKIMATE_KINASE"/>
    <property type="match status" value="1"/>
</dbReference>
<dbReference type="GO" id="GO:0009423">
    <property type="term" value="P:chorismate biosynthetic process"/>
    <property type="evidence" value="ECO:0007669"/>
    <property type="project" value="UniProtKB-UniPathway"/>
</dbReference>
<keyword evidence="7" id="KW-0418">Kinase</keyword>
<dbReference type="GO" id="GO:0004765">
    <property type="term" value="F:shikimate kinase activity"/>
    <property type="evidence" value="ECO:0007669"/>
    <property type="project" value="UniProtKB-EC"/>
</dbReference>
<evidence type="ECO:0000256" key="6">
    <source>
        <dbReference type="ARBA" id="ARBA00022741"/>
    </source>
</evidence>
<keyword evidence="5" id="KW-0808">Transferase</keyword>
<keyword evidence="6" id="KW-0547">Nucleotide-binding</keyword>
<dbReference type="Gene3D" id="3.40.50.300">
    <property type="entry name" value="P-loop containing nucleotide triphosphate hydrolases"/>
    <property type="match status" value="1"/>
</dbReference>
<dbReference type="GO" id="GO:0005829">
    <property type="term" value="C:cytosol"/>
    <property type="evidence" value="ECO:0007669"/>
    <property type="project" value="TreeGrafter"/>
</dbReference>
<comment type="similarity">
    <text evidence="2">Belongs to the shikimate kinase family.</text>
</comment>